<dbReference type="InterPro" id="IPR010808">
    <property type="entry name" value="CheA_P2-bd"/>
</dbReference>
<sequence>MMMVGLNELGSFVHEIEAILDQARSGALEITSEITDILLDATDVIKDAKKSIVKGAPPEISKSLLKSVEKFQEPKEVEAVEVIDVHQRTFHLGSLERFNLMANRHTGYSVYQLFLSFKPEFQHAFLVALLILKRISKIGNIFGTVPSIEEIENQNIEKQLKIMFSSQLDNKGLEKFIEDVLVKYYDVTEFEILKTF</sequence>
<dbReference type="GO" id="GO:0000155">
    <property type="term" value="F:phosphorelay sensor kinase activity"/>
    <property type="evidence" value="ECO:0007669"/>
    <property type="project" value="InterPro"/>
</dbReference>
<dbReference type="Gene3D" id="1.20.120.160">
    <property type="entry name" value="HPT domain"/>
    <property type="match status" value="1"/>
</dbReference>
<proteinExistence type="predicted"/>
<dbReference type="SUPFAM" id="SSF55052">
    <property type="entry name" value="CheY-binding domain of CheA"/>
    <property type="match status" value="1"/>
</dbReference>
<dbReference type="Gene3D" id="3.30.70.1110">
    <property type="entry name" value="Histidine kinase CheA-like, P2 response regulator-binding domain"/>
    <property type="match status" value="1"/>
</dbReference>
<dbReference type="InterPro" id="IPR036641">
    <property type="entry name" value="HPT_dom_sf"/>
</dbReference>
<dbReference type="PROSITE" id="PS50894">
    <property type="entry name" value="HPT"/>
    <property type="match status" value="1"/>
</dbReference>
<gene>
    <name evidence="2" type="ORF">MNBD_NITROSPINAE03-666</name>
</gene>
<organism evidence="2">
    <name type="scientific">hydrothermal vent metagenome</name>
    <dbReference type="NCBI Taxonomy" id="652676"/>
    <lineage>
        <taxon>unclassified sequences</taxon>
        <taxon>metagenomes</taxon>
        <taxon>ecological metagenomes</taxon>
    </lineage>
</organism>
<dbReference type="SUPFAM" id="SSF47226">
    <property type="entry name" value="Histidine-containing phosphotransfer domain, HPT domain"/>
    <property type="match status" value="1"/>
</dbReference>
<dbReference type="Pfam" id="PF07194">
    <property type="entry name" value="P2"/>
    <property type="match status" value="1"/>
</dbReference>
<feature type="domain" description="HPt" evidence="1">
    <location>
        <begin position="1"/>
        <end position="52"/>
    </location>
</feature>
<evidence type="ECO:0000259" key="1">
    <source>
        <dbReference type="PROSITE" id="PS50894"/>
    </source>
</evidence>
<dbReference type="EC" id="2.7.3.-" evidence="2"/>
<dbReference type="InterPro" id="IPR035891">
    <property type="entry name" value="CheY-binding_CheA"/>
</dbReference>
<evidence type="ECO:0000313" key="2">
    <source>
        <dbReference type="EMBL" id="VAX23251.1"/>
    </source>
</evidence>
<reference evidence="2" key="1">
    <citation type="submission" date="2018-06" db="EMBL/GenBank/DDBJ databases">
        <authorList>
            <person name="Zhirakovskaya E."/>
        </authorList>
    </citation>
    <scope>NUCLEOTIDE SEQUENCE</scope>
</reference>
<dbReference type="EMBL" id="UOGB01000265">
    <property type="protein sequence ID" value="VAX23251.1"/>
    <property type="molecule type" value="Genomic_DNA"/>
</dbReference>
<dbReference type="InterPro" id="IPR037052">
    <property type="entry name" value="CheA-like_P2_sf"/>
</dbReference>
<dbReference type="InterPro" id="IPR008207">
    <property type="entry name" value="Sig_transdc_His_kin_Hpt_dom"/>
</dbReference>
<keyword evidence="2" id="KW-0418">Kinase</keyword>
<dbReference type="AlphaFoldDB" id="A0A3B1C9A4"/>
<name>A0A3B1C9A4_9ZZZZ</name>
<keyword evidence="2" id="KW-0808">Transferase</keyword>
<protein>
    <submittedName>
        <fullName evidence="2">Signal transduction histidine kinase CheA</fullName>
        <ecNumber evidence="2">2.7.3.-</ecNumber>
    </submittedName>
</protein>
<accession>A0A3B1C9A4</accession>